<evidence type="ECO:0000256" key="6">
    <source>
        <dbReference type="RuleBase" id="RU280814"/>
    </source>
</evidence>
<keyword evidence="5 6" id="KW-0472">Membrane</keyword>
<comment type="subcellular location">
    <subcellularLocation>
        <location evidence="1 6">Membrane</location>
        <topology evidence="1 6">Multi-pass membrane protein</topology>
    </subcellularLocation>
</comment>
<proteinExistence type="inferred from homology"/>
<evidence type="ECO:0000256" key="3">
    <source>
        <dbReference type="ARBA" id="ARBA00022692"/>
    </source>
</evidence>
<keyword evidence="4 6" id="KW-1133">Transmembrane helix</keyword>
<evidence type="ECO:0000256" key="2">
    <source>
        <dbReference type="ARBA" id="ARBA00009671"/>
    </source>
</evidence>
<keyword evidence="8" id="KW-1185">Reference proteome</keyword>
<dbReference type="GO" id="GO:0005254">
    <property type="term" value="F:chloride channel activity"/>
    <property type="evidence" value="ECO:0007669"/>
    <property type="project" value="TreeGrafter"/>
</dbReference>
<evidence type="ECO:0000313" key="10">
    <source>
        <dbReference type="RefSeq" id="XP_032830420.1"/>
    </source>
</evidence>
<feature type="transmembrane region" description="Helical" evidence="6">
    <location>
        <begin position="222"/>
        <end position="248"/>
    </location>
</feature>
<name>A0AAJ7XDK6_PETMA</name>
<evidence type="ECO:0000256" key="5">
    <source>
        <dbReference type="ARBA" id="ARBA00023136"/>
    </source>
</evidence>
<dbReference type="Pfam" id="PF04547">
    <property type="entry name" value="Anoctamin"/>
    <property type="match status" value="1"/>
</dbReference>
<evidence type="ECO:0000313" key="9">
    <source>
        <dbReference type="RefSeq" id="XP_032830419.1"/>
    </source>
</evidence>
<dbReference type="Proteomes" id="UP001318040">
    <property type="component" value="Chromosome 54"/>
</dbReference>
<accession>A0AAJ7XDK6</accession>
<dbReference type="GO" id="GO:0005886">
    <property type="term" value="C:plasma membrane"/>
    <property type="evidence" value="ECO:0007669"/>
    <property type="project" value="TreeGrafter"/>
</dbReference>
<organism evidence="8 10">
    <name type="scientific">Petromyzon marinus</name>
    <name type="common">Sea lamprey</name>
    <dbReference type="NCBI Taxonomy" id="7757"/>
    <lineage>
        <taxon>Eukaryota</taxon>
        <taxon>Metazoa</taxon>
        <taxon>Chordata</taxon>
        <taxon>Craniata</taxon>
        <taxon>Vertebrata</taxon>
        <taxon>Cyclostomata</taxon>
        <taxon>Hyperoartia</taxon>
        <taxon>Petromyzontiformes</taxon>
        <taxon>Petromyzontidae</taxon>
        <taxon>Petromyzon</taxon>
    </lineage>
</organism>
<dbReference type="RefSeq" id="XP_032830420.1">
    <property type="nucleotide sequence ID" value="XM_032974529.1"/>
</dbReference>
<comment type="similarity">
    <text evidence="2 6">Belongs to the anoctamin family.</text>
</comment>
<evidence type="ECO:0000259" key="7">
    <source>
        <dbReference type="Pfam" id="PF04547"/>
    </source>
</evidence>
<dbReference type="CTD" id="55129"/>
<keyword evidence="3 6" id="KW-0812">Transmembrane</keyword>
<dbReference type="InterPro" id="IPR007632">
    <property type="entry name" value="Anoctamin"/>
</dbReference>
<reference evidence="9 10" key="1">
    <citation type="submission" date="2025-04" db="UniProtKB">
        <authorList>
            <consortium name="RefSeq"/>
        </authorList>
    </citation>
    <scope>IDENTIFICATION</scope>
    <source>
        <tissue evidence="9 10">Sperm</tissue>
    </source>
</reference>
<evidence type="ECO:0000256" key="4">
    <source>
        <dbReference type="ARBA" id="ARBA00022989"/>
    </source>
</evidence>
<dbReference type="GeneID" id="116954095"/>
<dbReference type="InterPro" id="IPR049452">
    <property type="entry name" value="Anoctamin_TM"/>
</dbReference>
<protein>
    <recommendedName>
        <fullName evidence="6">Anoctamin</fullName>
    </recommendedName>
</protein>
<evidence type="ECO:0000256" key="1">
    <source>
        <dbReference type="ARBA" id="ARBA00004141"/>
    </source>
</evidence>
<feature type="transmembrane region" description="Helical" evidence="6">
    <location>
        <begin position="254"/>
        <end position="272"/>
    </location>
</feature>
<dbReference type="PANTHER" id="PTHR12308">
    <property type="entry name" value="ANOCTAMIN"/>
    <property type="match status" value="1"/>
</dbReference>
<sequence length="687" mass="78856">MRRLDRLVEEEEAEEAGAVVPAPLEEEHLGFQPLVVIELSRHLQLVTRDWLLSRLRDNDLDGGAYLEAQPLRVGGGADSESRTLLVGATWKRLLIGAEEAGFVRRCQDGSMRAFTYLSRHTFEGYSDDNVAFLTMAEQQYIVKHALNNLRAKEEISMPGYSDIKLYPGKSVFRRLQSKRLLVQIYPLHDTEELKKLSALWYQQARPSYQPLEVIRRYFGEEIALYFGFLGFFTWALVPMGLVGLPYYLFAWEDFDKYVVFAGLNLAWATVVLEMWKRHSAELAFCWGTLLMRHDFEEPRPGFHGELGTNPVTGRREPTYPSWRRSLRVYAVSVPFVCACLYLSYLVMDVYFWMEAWVLAWRHSGDGDADEGGPLAVLALYVPSVIYAVVIEVMNRAYRYLAELLTEWENHRLESTHQNHLILKVLVFNFTNCFASLFYIAFYMQDMKLLRQSLAALLITSQILNQLVESILPYWLRKRRNQQMGWSSSEKAPSDHKDSPLRQQIRIEGEMDTYLGTFDDYLELFLQFGYVSLFSCAYPLAAVLAVLNNITEVRSDALKLCCVLKRPFSLPAANIGVWQLAFEVMGLMAVMTNCALIAMSEQVRTFFDQDGSVTLNYVLVIVAAEHALLALKFMLTFVIPDKPRWVRQKLARIDYESLQALKKQKIQVFKSLSSEQSTGDFLNSALGE</sequence>
<feature type="transmembrane region" description="Helical" evidence="6">
    <location>
        <begin position="328"/>
        <end position="353"/>
    </location>
</feature>
<dbReference type="AlphaFoldDB" id="A0AAJ7XDK6"/>
<feature type="transmembrane region" description="Helical" evidence="6">
    <location>
        <begin position="420"/>
        <end position="441"/>
    </location>
</feature>
<dbReference type="RefSeq" id="XP_032830419.1">
    <property type="nucleotide sequence ID" value="XM_032974528.1"/>
</dbReference>
<feature type="domain" description="Anoctamin transmembrane" evidence="7">
    <location>
        <begin position="214"/>
        <end position="651"/>
    </location>
</feature>
<evidence type="ECO:0000313" key="8">
    <source>
        <dbReference type="Proteomes" id="UP001318040"/>
    </source>
</evidence>
<gene>
    <name evidence="9 10" type="primary">ANO10</name>
</gene>
<feature type="transmembrane region" description="Helical" evidence="6">
    <location>
        <begin position="574"/>
        <end position="597"/>
    </location>
</feature>
<feature type="transmembrane region" description="Helical" evidence="6">
    <location>
        <begin position="373"/>
        <end position="393"/>
    </location>
</feature>
<dbReference type="KEGG" id="pmrn:116954095"/>
<dbReference type="PANTHER" id="PTHR12308:SF40">
    <property type="entry name" value="ANOCTAMIN-10"/>
    <property type="match status" value="1"/>
</dbReference>
<feature type="transmembrane region" description="Helical" evidence="6">
    <location>
        <begin position="617"/>
        <end position="638"/>
    </location>
</feature>
<feature type="transmembrane region" description="Helical" evidence="6">
    <location>
        <begin position="453"/>
        <end position="475"/>
    </location>
</feature>